<gene>
    <name evidence="2" type="ORF">FcAc13_01555</name>
</gene>
<proteinExistence type="predicted"/>
<comment type="caution">
    <text evidence="2">The sequence shown here is derived from an EMBL/GenBank/DDBJ whole genome shotgun (WGS) entry which is preliminary data.</text>
</comment>
<accession>A0ABR7QUV0</accession>
<feature type="signal peptide" evidence="1">
    <location>
        <begin position="1"/>
        <end position="18"/>
    </location>
</feature>
<reference evidence="2 3" key="1">
    <citation type="submission" date="2020-06" db="EMBL/GenBank/DDBJ databases">
        <title>Frischella cerana isolated from Apis cerana gut homogenate.</title>
        <authorList>
            <person name="Wolter L.A."/>
            <person name="Suenami S."/>
            <person name="Miyazaki R."/>
        </authorList>
    </citation>
    <scope>NUCLEOTIDE SEQUENCE [LARGE SCALE GENOMIC DNA]</scope>
    <source>
        <strain evidence="2 3">Ac13</strain>
    </source>
</reference>
<evidence type="ECO:0000256" key="1">
    <source>
        <dbReference type="SAM" id="SignalP"/>
    </source>
</evidence>
<dbReference type="Proteomes" id="UP000651208">
    <property type="component" value="Unassembled WGS sequence"/>
</dbReference>
<organism evidence="2 3">
    <name type="scientific">Frischella japonica</name>
    <dbReference type="NCBI Taxonomy" id="2741544"/>
    <lineage>
        <taxon>Bacteria</taxon>
        <taxon>Pseudomonadati</taxon>
        <taxon>Pseudomonadota</taxon>
        <taxon>Gammaproteobacteria</taxon>
        <taxon>Orbales</taxon>
        <taxon>Orbaceae</taxon>
        <taxon>Frischella</taxon>
    </lineage>
</organism>
<keyword evidence="3" id="KW-1185">Reference proteome</keyword>
<dbReference type="EMBL" id="JABURY010000006">
    <property type="protein sequence ID" value="MBC9129992.1"/>
    <property type="molecule type" value="Genomic_DNA"/>
</dbReference>
<feature type="chain" id="PRO_5045989797" evidence="1">
    <location>
        <begin position="19"/>
        <end position="218"/>
    </location>
</feature>
<sequence>MKKVFALCFYFFSTFVYANDQSNYIDFIIKSFIQCDDSFFLNLFEFKQNLDDQMPIKEINPNRAYIAVNDRKKNANNYVQFDKPILYQSLKLTGYYDNSLALGEHGDYYFWGFSVDNSLQDIRSKLDFLLWTEVEEESMYTSNMKIHFSDDSIEAWHDNLNTNIGVRTIPAQGTAEKLLLLEKTPNMNLLVCSLQGFFPPELLTTIRPDLNKLEDHVK</sequence>
<dbReference type="RefSeq" id="WP_187754447.1">
    <property type="nucleotide sequence ID" value="NZ_JABURY010000006.1"/>
</dbReference>
<evidence type="ECO:0000313" key="2">
    <source>
        <dbReference type="EMBL" id="MBC9129992.1"/>
    </source>
</evidence>
<keyword evidence="1" id="KW-0732">Signal</keyword>
<name>A0ABR7QUV0_9GAMM</name>
<protein>
    <submittedName>
        <fullName evidence="2">Uncharacterized protein</fullName>
    </submittedName>
</protein>
<evidence type="ECO:0000313" key="3">
    <source>
        <dbReference type="Proteomes" id="UP000651208"/>
    </source>
</evidence>